<dbReference type="Proteomes" id="UP000019151">
    <property type="component" value="Chromosome"/>
</dbReference>
<dbReference type="eggNOG" id="ENOG502ZGX4">
    <property type="taxonomic scope" value="Bacteria"/>
</dbReference>
<dbReference type="HOGENOM" id="CLU_1347297_0_0_0"/>
<dbReference type="KEGG" id="gba:J421_0474"/>
<dbReference type="InParanoid" id="W0RB43"/>
<dbReference type="EMBL" id="CP007128">
    <property type="protein sequence ID" value="AHG88011.1"/>
    <property type="molecule type" value="Genomic_DNA"/>
</dbReference>
<keyword evidence="1" id="KW-0732">Signal</keyword>
<evidence type="ECO:0000313" key="3">
    <source>
        <dbReference type="Proteomes" id="UP000019151"/>
    </source>
</evidence>
<reference evidence="2 3" key="1">
    <citation type="journal article" date="2014" name="Genome Announc.">
        <title>Genome Sequence and Methylome of Soil Bacterium Gemmatirosa kalamazoonensis KBS708T, a Member of the Rarely Cultivated Gemmatimonadetes Phylum.</title>
        <authorList>
            <person name="Debruyn J.M."/>
            <person name="Radosevich M."/>
            <person name="Wommack K.E."/>
            <person name="Polson S.W."/>
            <person name="Hauser L.J."/>
            <person name="Fawaz M.N."/>
            <person name="Korlach J."/>
            <person name="Tsai Y.C."/>
        </authorList>
    </citation>
    <scope>NUCLEOTIDE SEQUENCE [LARGE SCALE GENOMIC DNA]</scope>
    <source>
        <strain evidence="2 3">KBS708</strain>
    </source>
</reference>
<sequence length="203" mass="20858">MPTAARNVVRVVAATVPLIALAAAPLLAQGAPAAGKSAASATSAQFQSGPLYAGPRLWLGNLNGAIAIGGQAERGFTQPGAFGPGIIAGGVGIDWYSWSQSFGAAGVRGEYKYTVIPVQLFGNYHFPIESNKKIDPYLGVALVYSHYSGSWNGTFTAPASASASTTAFAGQGGVRYFVTDKMAVQGQVGFGYGTLGLGATWRF</sequence>
<accession>W0RB43</accession>
<dbReference type="PATRIC" id="fig|861299.3.peg.486"/>
<feature type="chain" id="PRO_5004793834" description="Outer membrane protein beta-barrel domain-containing protein" evidence="1">
    <location>
        <begin position="23"/>
        <end position="203"/>
    </location>
</feature>
<evidence type="ECO:0000256" key="1">
    <source>
        <dbReference type="SAM" id="SignalP"/>
    </source>
</evidence>
<proteinExistence type="predicted"/>
<evidence type="ECO:0000313" key="2">
    <source>
        <dbReference type="EMBL" id="AHG88011.1"/>
    </source>
</evidence>
<evidence type="ECO:0008006" key="4">
    <source>
        <dbReference type="Google" id="ProtNLM"/>
    </source>
</evidence>
<keyword evidence="3" id="KW-1185">Reference proteome</keyword>
<organism evidence="2 3">
    <name type="scientific">Gemmatirosa kalamazoonensis</name>
    <dbReference type="NCBI Taxonomy" id="861299"/>
    <lineage>
        <taxon>Bacteria</taxon>
        <taxon>Pseudomonadati</taxon>
        <taxon>Gemmatimonadota</taxon>
        <taxon>Gemmatimonadia</taxon>
        <taxon>Gemmatimonadales</taxon>
        <taxon>Gemmatimonadaceae</taxon>
        <taxon>Gemmatirosa</taxon>
    </lineage>
</organism>
<protein>
    <recommendedName>
        <fullName evidence="4">Outer membrane protein beta-barrel domain-containing protein</fullName>
    </recommendedName>
</protein>
<dbReference type="SUPFAM" id="SSF56925">
    <property type="entry name" value="OMPA-like"/>
    <property type="match status" value="1"/>
</dbReference>
<dbReference type="AlphaFoldDB" id="W0RB43"/>
<dbReference type="Gene3D" id="2.40.160.20">
    <property type="match status" value="1"/>
</dbReference>
<dbReference type="RefSeq" id="WP_025409558.1">
    <property type="nucleotide sequence ID" value="NZ_CP007128.1"/>
</dbReference>
<name>W0RB43_9BACT</name>
<feature type="signal peptide" evidence="1">
    <location>
        <begin position="1"/>
        <end position="22"/>
    </location>
</feature>
<dbReference type="STRING" id="861299.J421_0474"/>
<dbReference type="InterPro" id="IPR011250">
    <property type="entry name" value="OMP/PagP_B-barrel"/>
</dbReference>
<gene>
    <name evidence="2" type="ORF">J421_0474</name>
</gene>
<dbReference type="OrthoDB" id="658990at2"/>